<accession>A0AAF1K305</accession>
<evidence type="ECO:0000313" key="1">
    <source>
        <dbReference type="EMBL" id="MBR0655848.1"/>
    </source>
</evidence>
<proteinExistence type="predicted"/>
<dbReference type="EMBL" id="JAAEDH010000013">
    <property type="protein sequence ID" value="MBR0655848.1"/>
    <property type="molecule type" value="Genomic_DNA"/>
</dbReference>
<organism evidence="1 2">
    <name type="scientific">Plastoroseomonas arctica</name>
    <dbReference type="NCBI Taxonomy" id="1509237"/>
    <lineage>
        <taxon>Bacteria</taxon>
        <taxon>Pseudomonadati</taxon>
        <taxon>Pseudomonadota</taxon>
        <taxon>Alphaproteobacteria</taxon>
        <taxon>Acetobacterales</taxon>
        <taxon>Acetobacteraceae</taxon>
        <taxon>Plastoroseomonas</taxon>
    </lineage>
</organism>
<reference evidence="1" key="2">
    <citation type="journal article" date="2021" name="Syst. Appl. Microbiol.">
        <title>Roseomonas hellenica sp. nov., isolated from roots of wild-growing Alkanna tinctoria.</title>
        <authorList>
            <person name="Rat A."/>
            <person name="Naranjo H.D."/>
            <person name="Lebbe L."/>
            <person name="Cnockaert M."/>
            <person name="Krigas N."/>
            <person name="Grigoriadou K."/>
            <person name="Maloupa E."/>
            <person name="Willems A."/>
        </authorList>
    </citation>
    <scope>NUCLEOTIDE SEQUENCE</scope>
    <source>
        <strain evidence="1">LMG 28251</strain>
    </source>
</reference>
<dbReference type="AlphaFoldDB" id="A0AAF1K305"/>
<sequence length="217" mass="24399">MNAISRPFGPKPFDNLVRTRLQAWPQHPPGAPFPGRWLRGRPGNDITSQPYLKLPGSRNMRTIPDGLWLCFGPNPDDPYVDILCIEACSTTQNMFDKRARFAPSTCSLQVCCPLPWLFNDTEDQPVDGFPPGTPRWRIVGLHKHEPTQALILPVRDLRVIYGLRGKNYEGFARHQVAHGHEFFCPMEALTAQDGHENPALRSLIARASVSAAFMHHA</sequence>
<keyword evidence="2" id="KW-1185">Reference proteome</keyword>
<gene>
    <name evidence="1" type="ORF">GXW79_12270</name>
</gene>
<protein>
    <submittedName>
        <fullName evidence="1">Uncharacterized protein</fullName>
    </submittedName>
</protein>
<dbReference type="Proteomes" id="UP001196068">
    <property type="component" value="Unassembled WGS sequence"/>
</dbReference>
<reference evidence="1" key="1">
    <citation type="submission" date="2020-01" db="EMBL/GenBank/DDBJ databases">
        <authorList>
            <person name="Rat A."/>
        </authorList>
    </citation>
    <scope>NUCLEOTIDE SEQUENCE</scope>
    <source>
        <strain evidence="1">LMG 28251</strain>
    </source>
</reference>
<evidence type="ECO:0000313" key="2">
    <source>
        <dbReference type="Proteomes" id="UP001196068"/>
    </source>
</evidence>
<comment type="caution">
    <text evidence="1">The sequence shown here is derived from an EMBL/GenBank/DDBJ whole genome shotgun (WGS) entry which is preliminary data.</text>
</comment>
<name>A0AAF1K305_9PROT</name>